<sequence>MELTLNIGDNINIPKNCVIDVNNNVLTIKEEELFNDGDILHANAGSTIVIFARYRNEDFFDTYYNTDSSDNTYWNAHIFRHASERERQKFLDDLRSKGLQWDTETKVLENIGKRVKKYERYLYINSYMDVVEKTDEYSVFDNQFYALGNYYLLSEYENAKEDVLILKDFFQREINIDTIS</sequence>
<accession>A0A8S5TFX4</accession>
<proteinExistence type="predicted"/>
<evidence type="ECO:0000313" key="1">
    <source>
        <dbReference type="EMBL" id="DAF62048.1"/>
    </source>
</evidence>
<reference evidence="1" key="1">
    <citation type="journal article" date="2021" name="Proc. Natl. Acad. Sci. U.S.A.">
        <title>A Catalog of Tens of Thousands of Viruses from Human Metagenomes Reveals Hidden Associations with Chronic Diseases.</title>
        <authorList>
            <person name="Tisza M.J."/>
            <person name="Buck C.B."/>
        </authorList>
    </citation>
    <scope>NUCLEOTIDE SEQUENCE</scope>
    <source>
        <strain evidence="1">CtL4h4</strain>
    </source>
</reference>
<organism evidence="1">
    <name type="scientific">Phage sp. ctL4h4</name>
    <dbReference type="NCBI Taxonomy" id="2828005"/>
    <lineage>
        <taxon>Viruses</taxon>
    </lineage>
</organism>
<name>A0A8S5TFX4_9VIRU</name>
<dbReference type="EMBL" id="BK032819">
    <property type="protein sequence ID" value="DAF62048.1"/>
    <property type="molecule type" value="Genomic_DNA"/>
</dbReference>
<protein>
    <submittedName>
        <fullName evidence="1">Uncharacterized protein</fullName>
    </submittedName>
</protein>